<accession>A0A8T2S3A7</accession>
<keyword evidence="3" id="KW-1185">Reference proteome</keyword>
<evidence type="ECO:0000313" key="2">
    <source>
        <dbReference type="EMBL" id="KAH7302158.1"/>
    </source>
</evidence>
<gene>
    <name evidence="2" type="ORF">KP509_23G058800</name>
</gene>
<proteinExistence type="predicted"/>
<evidence type="ECO:0000313" key="3">
    <source>
        <dbReference type="Proteomes" id="UP000825935"/>
    </source>
</evidence>
<feature type="coiled-coil region" evidence="1">
    <location>
        <begin position="42"/>
        <end position="108"/>
    </location>
</feature>
<dbReference type="EMBL" id="CM035428">
    <property type="protein sequence ID" value="KAH7302158.1"/>
    <property type="molecule type" value="Genomic_DNA"/>
</dbReference>
<organism evidence="2 3">
    <name type="scientific">Ceratopteris richardii</name>
    <name type="common">Triangle waterfern</name>
    <dbReference type="NCBI Taxonomy" id="49495"/>
    <lineage>
        <taxon>Eukaryota</taxon>
        <taxon>Viridiplantae</taxon>
        <taxon>Streptophyta</taxon>
        <taxon>Embryophyta</taxon>
        <taxon>Tracheophyta</taxon>
        <taxon>Polypodiopsida</taxon>
        <taxon>Polypodiidae</taxon>
        <taxon>Polypodiales</taxon>
        <taxon>Pteridineae</taxon>
        <taxon>Pteridaceae</taxon>
        <taxon>Parkerioideae</taxon>
        <taxon>Ceratopteris</taxon>
    </lineage>
</organism>
<keyword evidence="1" id="KW-0175">Coiled coil</keyword>
<reference evidence="2 3" key="1">
    <citation type="submission" date="2021-08" db="EMBL/GenBank/DDBJ databases">
        <title>WGS assembly of Ceratopteris richardii.</title>
        <authorList>
            <person name="Marchant D.B."/>
            <person name="Chen G."/>
            <person name="Jenkins J."/>
            <person name="Shu S."/>
            <person name="Leebens-Mack J."/>
            <person name="Grimwood J."/>
            <person name="Schmutz J."/>
            <person name="Soltis P."/>
            <person name="Soltis D."/>
            <person name="Chen Z.-H."/>
        </authorList>
    </citation>
    <scope>NUCLEOTIDE SEQUENCE [LARGE SCALE GENOMIC DNA]</scope>
    <source>
        <strain evidence="2">Whitten #5841</strain>
        <tissue evidence="2">Leaf</tissue>
    </source>
</reference>
<sequence>MARRRIGLGSLIGLLAILFFGVVLLQRMWTFHAALSLAQGNAAHLERLYEESLNEAADWRNKYDTDLKQEMKTNEEKDKLIQALKARVDMLEKANKEFDKKLLALKVEQSAEKQKHGKFMGHGADQI</sequence>
<dbReference type="AlphaFoldDB" id="A0A8T2S3A7"/>
<evidence type="ECO:0000256" key="1">
    <source>
        <dbReference type="SAM" id="Coils"/>
    </source>
</evidence>
<name>A0A8T2S3A7_CERRI</name>
<protein>
    <submittedName>
        <fullName evidence="2">Uncharacterized protein</fullName>
    </submittedName>
</protein>
<dbReference type="Proteomes" id="UP000825935">
    <property type="component" value="Chromosome 23"/>
</dbReference>
<comment type="caution">
    <text evidence="2">The sequence shown here is derived from an EMBL/GenBank/DDBJ whole genome shotgun (WGS) entry which is preliminary data.</text>
</comment>
<dbReference type="OMA" id="DMKEACV"/>
<dbReference type="OrthoDB" id="782563at2759"/>